<keyword evidence="7" id="KW-0325">Glycoprotein</keyword>
<feature type="domain" description="Ly49-like N-terminal" evidence="9">
    <location>
        <begin position="38"/>
        <end position="135"/>
    </location>
</feature>
<dbReference type="GeneTree" id="ENSGT00390000008117"/>
<sequence length="156" mass="18400">MTEQEDTFSAVRFHKSSGLQNEMRLKETRKPQKAGLRVPWQFIVIALRILISLRLVIVAVLMTNIFQYGQQKHELQEFLKHHNNCSIMQSDINLKDELLKNKSIECNLLESLNRDQDILCDKTRTVLDYLQHTGMLQGKTINTELHYYLLFVLWKI</sequence>
<keyword evidence="3" id="KW-0735">Signal-anchor</keyword>
<comment type="subcellular location">
    <subcellularLocation>
        <location evidence="1">Membrane</location>
        <topology evidence="1">Single-pass type II membrane protein</topology>
    </subcellularLocation>
</comment>
<evidence type="ECO:0000256" key="8">
    <source>
        <dbReference type="SAM" id="Phobius"/>
    </source>
</evidence>
<accession>A0A8C6GGL5</accession>
<reference evidence="10" key="2">
    <citation type="submission" date="2025-09" db="UniProtKB">
        <authorList>
            <consortium name="Ensembl"/>
        </authorList>
    </citation>
    <scope>IDENTIFICATION</scope>
</reference>
<evidence type="ECO:0000313" key="11">
    <source>
        <dbReference type="Proteomes" id="UP000694415"/>
    </source>
</evidence>
<organism evidence="10 11">
    <name type="scientific">Mus spicilegus</name>
    <name type="common">Mound-building mouse</name>
    <dbReference type="NCBI Taxonomy" id="10103"/>
    <lineage>
        <taxon>Eukaryota</taxon>
        <taxon>Metazoa</taxon>
        <taxon>Chordata</taxon>
        <taxon>Craniata</taxon>
        <taxon>Vertebrata</taxon>
        <taxon>Euteleostomi</taxon>
        <taxon>Mammalia</taxon>
        <taxon>Eutheria</taxon>
        <taxon>Euarchontoglires</taxon>
        <taxon>Glires</taxon>
        <taxon>Rodentia</taxon>
        <taxon>Myomorpha</taxon>
        <taxon>Muroidea</taxon>
        <taxon>Muridae</taxon>
        <taxon>Murinae</taxon>
        <taxon>Mus</taxon>
        <taxon>Mus</taxon>
    </lineage>
</organism>
<name>A0A8C6GGL5_MUSSI</name>
<dbReference type="PANTHER" id="PTHR46329">
    <property type="entry name" value="KILLER CELL LECTIN-LIKE RECEPTOR 2"/>
    <property type="match status" value="1"/>
</dbReference>
<dbReference type="GO" id="GO:0016020">
    <property type="term" value="C:membrane"/>
    <property type="evidence" value="ECO:0007669"/>
    <property type="project" value="UniProtKB-SubCell"/>
</dbReference>
<evidence type="ECO:0000256" key="6">
    <source>
        <dbReference type="ARBA" id="ARBA00023157"/>
    </source>
</evidence>
<evidence type="ECO:0000313" key="10">
    <source>
        <dbReference type="Ensembl" id="ENSMSIP00000005537.1"/>
    </source>
</evidence>
<dbReference type="Pfam" id="PF08391">
    <property type="entry name" value="Ly49"/>
    <property type="match status" value="1"/>
</dbReference>
<evidence type="ECO:0000256" key="7">
    <source>
        <dbReference type="ARBA" id="ARBA00023180"/>
    </source>
</evidence>
<dbReference type="Proteomes" id="UP000694415">
    <property type="component" value="Unplaced"/>
</dbReference>
<evidence type="ECO:0000256" key="2">
    <source>
        <dbReference type="ARBA" id="ARBA00022692"/>
    </source>
</evidence>
<dbReference type="Ensembl" id="ENSMSIT00000007006.1">
    <property type="protein sequence ID" value="ENSMSIP00000005537.1"/>
    <property type="gene ID" value="ENSMSIG00000005006.1"/>
</dbReference>
<evidence type="ECO:0000259" key="9">
    <source>
        <dbReference type="Pfam" id="PF08391"/>
    </source>
</evidence>
<proteinExistence type="predicted"/>
<dbReference type="InterPro" id="IPR052013">
    <property type="entry name" value="Mouse_KLRs"/>
</dbReference>
<keyword evidence="5 8" id="KW-0472">Membrane</keyword>
<keyword evidence="4 8" id="KW-1133">Transmembrane helix</keyword>
<keyword evidence="11" id="KW-1185">Reference proteome</keyword>
<keyword evidence="2 8" id="KW-0812">Transmembrane</keyword>
<protein>
    <recommendedName>
        <fullName evidence="9">Ly49-like N-terminal domain-containing protein</fullName>
    </recommendedName>
</protein>
<evidence type="ECO:0000256" key="5">
    <source>
        <dbReference type="ARBA" id="ARBA00023136"/>
    </source>
</evidence>
<dbReference type="InterPro" id="IPR013600">
    <property type="entry name" value="Ly49_N"/>
</dbReference>
<feature type="transmembrane region" description="Helical" evidence="8">
    <location>
        <begin position="40"/>
        <end position="62"/>
    </location>
</feature>
<evidence type="ECO:0000256" key="1">
    <source>
        <dbReference type="ARBA" id="ARBA00004606"/>
    </source>
</evidence>
<evidence type="ECO:0000256" key="4">
    <source>
        <dbReference type="ARBA" id="ARBA00022989"/>
    </source>
</evidence>
<keyword evidence="6" id="KW-1015">Disulfide bond</keyword>
<dbReference type="AlphaFoldDB" id="A0A8C6GGL5"/>
<evidence type="ECO:0000256" key="3">
    <source>
        <dbReference type="ARBA" id="ARBA00022968"/>
    </source>
</evidence>
<reference evidence="10" key="1">
    <citation type="submission" date="2025-08" db="UniProtKB">
        <authorList>
            <consortium name="Ensembl"/>
        </authorList>
    </citation>
    <scope>IDENTIFICATION</scope>
</reference>
<dbReference type="PANTHER" id="PTHR46329:SF6">
    <property type="entry name" value="KILLER CELL LECTIN-LIKE RECEPTOR 4-RELATED"/>
    <property type="match status" value="1"/>
</dbReference>